<organism evidence="4 5">
    <name type="scientific">Tissierella simiarum</name>
    <dbReference type="NCBI Taxonomy" id="2841534"/>
    <lineage>
        <taxon>Bacteria</taxon>
        <taxon>Bacillati</taxon>
        <taxon>Bacillota</taxon>
        <taxon>Tissierellia</taxon>
        <taxon>Tissierellales</taxon>
        <taxon>Tissierellaceae</taxon>
        <taxon>Tissierella</taxon>
    </lineage>
</organism>
<feature type="transmembrane region" description="Helical" evidence="2">
    <location>
        <begin position="102"/>
        <end position="122"/>
    </location>
</feature>
<dbReference type="Proteomes" id="UP000749471">
    <property type="component" value="Unassembled WGS sequence"/>
</dbReference>
<proteinExistence type="predicted"/>
<dbReference type="PANTHER" id="PTHR11360">
    <property type="entry name" value="MONOCARBOXYLATE TRANSPORTER"/>
    <property type="match status" value="1"/>
</dbReference>
<comment type="subcellular location">
    <subcellularLocation>
        <location evidence="1">Cell membrane</location>
        <topology evidence="1">Multi-pass membrane protein</topology>
    </subcellularLocation>
</comment>
<feature type="transmembrane region" description="Helical" evidence="2">
    <location>
        <begin position="380"/>
        <end position="397"/>
    </location>
</feature>
<keyword evidence="5" id="KW-1185">Reference proteome</keyword>
<comment type="caution">
    <text evidence="4">The sequence shown here is derived from an EMBL/GenBank/DDBJ whole genome shotgun (WGS) entry which is preliminary data.</text>
</comment>
<feature type="transmembrane region" description="Helical" evidence="2">
    <location>
        <begin position="9"/>
        <end position="31"/>
    </location>
</feature>
<feature type="transmembrane region" description="Helical" evidence="2">
    <location>
        <begin position="75"/>
        <end position="96"/>
    </location>
</feature>
<keyword evidence="2" id="KW-0472">Membrane</keyword>
<feature type="transmembrane region" description="Helical" evidence="2">
    <location>
        <begin position="351"/>
        <end position="374"/>
    </location>
</feature>
<feature type="transmembrane region" description="Helical" evidence="2">
    <location>
        <begin position="134"/>
        <end position="154"/>
    </location>
</feature>
<keyword evidence="2" id="KW-1133">Transmembrane helix</keyword>
<accession>A0ABS6E297</accession>
<dbReference type="InterPro" id="IPR011701">
    <property type="entry name" value="MFS"/>
</dbReference>
<dbReference type="EMBL" id="JAHLPM010000002">
    <property type="protein sequence ID" value="MBU5437025.1"/>
    <property type="molecule type" value="Genomic_DNA"/>
</dbReference>
<feature type="transmembrane region" description="Helical" evidence="2">
    <location>
        <begin position="318"/>
        <end position="344"/>
    </location>
</feature>
<evidence type="ECO:0000256" key="2">
    <source>
        <dbReference type="SAM" id="Phobius"/>
    </source>
</evidence>
<name>A0ABS6E297_9FIRM</name>
<feature type="transmembrane region" description="Helical" evidence="2">
    <location>
        <begin position="293"/>
        <end position="312"/>
    </location>
</feature>
<evidence type="ECO:0000256" key="1">
    <source>
        <dbReference type="ARBA" id="ARBA00004651"/>
    </source>
</evidence>
<dbReference type="InterPro" id="IPR050327">
    <property type="entry name" value="Proton-linked_MCT"/>
</dbReference>
<dbReference type="Pfam" id="PF07690">
    <property type="entry name" value="MFS_1"/>
    <property type="match status" value="1"/>
</dbReference>
<dbReference type="InterPro" id="IPR020846">
    <property type="entry name" value="MFS_dom"/>
</dbReference>
<dbReference type="RefSeq" id="WP_216516728.1">
    <property type="nucleotide sequence ID" value="NZ_JAHLPM010000002.1"/>
</dbReference>
<gene>
    <name evidence="4" type="ORF">KQI42_03325</name>
</gene>
<dbReference type="PROSITE" id="PS50850">
    <property type="entry name" value="MFS"/>
    <property type="match status" value="1"/>
</dbReference>
<keyword evidence="2" id="KW-0812">Transmembrane</keyword>
<feature type="domain" description="Major facilitator superfamily (MFS) profile" evidence="3">
    <location>
        <begin position="8"/>
        <end position="405"/>
    </location>
</feature>
<evidence type="ECO:0000313" key="5">
    <source>
        <dbReference type="Proteomes" id="UP000749471"/>
    </source>
</evidence>
<evidence type="ECO:0000259" key="3">
    <source>
        <dbReference type="PROSITE" id="PS50850"/>
    </source>
</evidence>
<sequence>MDELKRKRLLMMISGAFIISFTGFPHMWSIYQPYIIKEIGWSVGPSTISFYLAIVFFVIGNIIGGRIQDKFSPRIVIFIGGVLFSSGLFLCTTVTSNFPMAMYIYYGIMQGFGTGAIYTSVITSAQKWFPDRTGFASGVIIASNGLAGFFIAPFSKYMLQTYGVNSAFTVFSIIITIAWILAFIFVKNPHSGYIEEFSNVKGLNKETKLHILDKKQYTTKEMLRSKRYYLLAASMMCSLLAYFTISPISQILQMSRNVPENIAVMAIMIGSLANASARLIIPTLSDKIGRIKCLFFLVFVSLVSTGLLIVPGSYTTTIAIIAIYFCYGGILGIYPALTTALFGVKHGGENYGYVMIGLGIASVLSPILSAIIPIDLLNGKGLFMLIGIVESISIILVKKLQKELNIII</sequence>
<feature type="transmembrane region" description="Helical" evidence="2">
    <location>
        <begin position="228"/>
        <end position="249"/>
    </location>
</feature>
<reference evidence="4 5" key="1">
    <citation type="submission" date="2021-06" db="EMBL/GenBank/DDBJ databases">
        <authorList>
            <person name="Sun Q."/>
            <person name="Li D."/>
        </authorList>
    </citation>
    <scope>NUCLEOTIDE SEQUENCE [LARGE SCALE GENOMIC DNA]</scope>
    <source>
        <strain evidence="4 5">MSJ-40</strain>
    </source>
</reference>
<feature type="transmembrane region" description="Helical" evidence="2">
    <location>
        <begin position="43"/>
        <end position="63"/>
    </location>
</feature>
<feature type="transmembrane region" description="Helical" evidence="2">
    <location>
        <begin position="166"/>
        <end position="186"/>
    </location>
</feature>
<protein>
    <submittedName>
        <fullName evidence="4">MFS transporter</fullName>
    </submittedName>
</protein>
<evidence type="ECO:0000313" key="4">
    <source>
        <dbReference type="EMBL" id="MBU5437025.1"/>
    </source>
</evidence>
<feature type="transmembrane region" description="Helical" evidence="2">
    <location>
        <begin position="261"/>
        <end position="281"/>
    </location>
</feature>